<organism evidence="1 2">
    <name type="scientific">Panagrolaimus sp. PS1159</name>
    <dbReference type="NCBI Taxonomy" id="55785"/>
    <lineage>
        <taxon>Eukaryota</taxon>
        <taxon>Metazoa</taxon>
        <taxon>Ecdysozoa</taxon>
        <taxon>Nematoda</taxon>
        <taxon>Chromadorea</taxon>
        <taxon>Rhabditida</taxon>
        <taxon>Tylenchina</taxon>
        <taxon>Panagrolaimomorpha</taxon>
        <taxon>Panagrolaimoidea</taxon>
        <taxon>Panagrolaimidae</taxon>
        <taxon>Panagrolaimus</taxon>
    </lineage>
</organism>
<evidence type="ECO:0000313" key="1">
    <source>
        <dbReference type="Proteomes" id="UP000887580"/>
    </source>
</evidence>
<proteinExistence type="predicted"/>
<dbReference type="Proteomes" id="UP000887580">
    <property type="component" value="Unplaced"/>
</dbReference>
<sequence>MVEAIDWTGISFSEARETLKKWREEHARRSEETVEIWEHVLSRYGSSLGDELWPVLEQVTLAAIDAARHDLVLECLQKLIKKFPASGRVTKLQAMRLEAEGKFDAAEEIYDKLIKADEANPSFRKRKVAILIAKGERLEAIRELNSYLEIFLNDQEAWQQLCELYLKEGDYARAAFAFEDVLLSNPHSSLSFRRMAEIRYASGGTENLELSKAYFERAILMSENDIRSLYGLILVCNALSAKASPSKKKELSSAGVKAADKLIEIYRASTENDHLEVHIKTITTLKNQLKQIA</sequence>
<dbReference type="WBParaSite" id="PS1159_v2.g12255.t1">
    <property type="protein sequence ID" value="PS1159_v2.g12255.t1"/>
    <property type="gene ID" value="PS1159_v2.g12255"/>
</dbReference>
<name>A0AC35EZD1_9BILA</name>
<evidence type="ECO:0000313" key="2">
    <source>
        <dbReference type="WBParaSite" id="PS1159_v2.g12255.t1"/>
    </source>
</evidence>
<protein>
    <submittedName>
        <fullName evidence="2">ER membrane protein complex subunit 2</fullName>
    </submittedName>
</protein>
<accession>A0AC35EZD1</accession>
<reference evidence="2" key="1">
    <citation type="submission" date="2022-11" db="UniProtKB">
        <authorList>
            <consortium name="WormBaseParasite"/>
        </authorList>
    </citation>
    <scope>IDENTIFICATION</scope>
</reference>